<reference evidence="2 3" key="1">
    <citation type="journal article" date="2013" name="BMC Genomics">
        <title>Comparative genomics of parasitic silkworm microsporidia reveal an association between genome expansion and host adaptation.</title>
        <authorList>
            <person name="Pan G."/>
            <person name="Xu J."/>
            <person name="Li T."/>
            <person name="Xia Q."/>
            <person name="Liu S.L."/>
            <person name="Zhang G."/>
            <person name="Li S."/>
            <person name="Li C."/>
            <person name="Liu H."/>
            <person name="Yang L."/>
            <person name="Liu T."/>
            <person name="Zhang X."/>
            <person name="Wu Z."/>
            <person name="Fan W."/>
            <person name="Dang X."/>
            <person name="Xiang H."/>
            <person name="Tao M."/>
            <person name="Li Y."/>
            <person name="Hu J."/>
            <person name="Li Z."/>
            <person name="Lin L."/>
            <person name="Luo J."/>
            <person name="Geng L."/>
            <person name="Wang L."/>
            <person name="Long M."/>
            <person name="Wan Y."/>
            <person name="He N."/>
            <person name="Zhang Z."/>
            <person name="Lu C."/>
            <person name="Keeling P.J."/>
            <person name="Wang J."/>
            <person name="Xiang Z."/>
            <person name="Zhou Z."/>
        </authorList>
    </citation>
    <scope>NUCLEOTIDE SEQUENCE [LARGE SCALE GENOMIC DNA]</scope>
    <source>
        <strain evidence="3">CQ1 / CVCC 102059</strain>
    </source>
</reference>
<dbReference type="AlphaFoldDB" id="R0KT11"/>
<dbReference type="InterPro" id="IPR028994">
    <property type="entry name" value="Integrin_alpha_N"/>
</dbReference>
<evidence type="ECO:0008006" key="4">
    <source>
        <dbReference type="Google" id="ProtNLM"/>
    </source>
</evidence>
<dbReference type="OMA" id="DHTSAYV"/>
<proteinExistence type="predicted"/>
<organism evidence="2 3">
    <name type="scientific">Nosema bombycis (strain CQ1 / CVCC 102059)</name>
    <name type="common">Microsporidian parasite</name>
    <name type="synonym">Pebrine of silkworm</name>
    <dbReference type="NCBI Taxonomy" id="578461"/>
    <lineage>
        <taxon>Eukaryota</taxon>
        <taxon>Fungi</taxon>
        <taxon>Fungi incertae sedis</taxon>
        <taxon>Microsporidia</taxon>
        <taxon>Nosematidae</taxon>
        <taxon>Nosema</taxon>
    </lineage>
</organism>
<keyword evidence="3" id="KW-1185">Reference proteome</keyword>
<keyword evidence="1" id="KW-1133">Transmembrane helix</keyword>
<evidence type="ECO:0000256" key="1">
    <source>
        <dbReference type="SAM" id="Phobius"/>
    </source>
</evidence>
<name>R0KT11_NOSB1</name>
<keyword evidence="1" id="KW-0472">Membrane</keyword>
<dbReference type="HOGENOM" id="CLU_034494_0_0_1"/>
<gene>
    <name evidence="2" type="ORF">NBO_80g0025</name>
</gene>
<keyword evidence="1" id="KW-0812">Transmembrane</keyword>
<protein>
    <recommendedName>
        <fullName evidence="4">T-cell immunomodulatory protein</fullName>
    </recommendedName>
</protein>
<dbReference type="STRING" id="578461.R0KT11"/>
<dbReference type="Proteomes" id="UP000016927">
    <property type="component" value="Unassembled WGS sequence"/>
</dbReference>
<dbReference type="OrthoDB" id="10022113at2759"/>
<evidence type="ECO:0000313" key="2">
    <source>
        <dbReference type="EMBL" id="EOB13362.1"/>
    </source>
</evidence>
<feature type="transmembrane region" description="Helical" evidence="1">
    <location>
        <begin position="515"/>
        <end position="537"/>
    </location>
</feature>
<dbReference type="EMBL" id="KB908988">
    <property type="protein sequence ID" value="EOB13362.1"/>
    <property type="molecule type" value="Genomic_DNA"/>
</dbReference>
<dbReference type="VEuPathDB" id="MicrosporidiaDB:NBO_80g0025"/>
<evidence type="ECO:0000313" key="3">
    <source>
        <dbReference type="Proteomes" id="UP000016927"/>
    </source>
</evidence>
<dbReference type="SUPFAM" id="SSF69318">
    <property type="entry name" value="Integrin alpha N-terminal domain"/>
    <property type="match status" value="1"/>
</dbReference>
<sequence length="562" mass="64162">MFIQEETITILNFLLLAYTDLFNSRSYDFVGTTTDPKHLVVKSYNRDTKDFKEIYRYPHKDNIHIVIPANFDGQKNVSLLLVTKISENEYKNAVLFPDNNEVVHLPQTTAAPLLYTQNLSLKPVLLLQISDKLYEFEFSKDKKFTQKKIADLLEKDEKLHKDHTSSMVDLDGDHKSDLVLVVDKKGIKTLKVFKNTENGFSSYFEMALPDTTGPLVFNDFNRNNMNDMAFVSFENGTYYLNLFYNTNKREDPLSYKSGSKDLKLTNLNENIFSNEDKFYLKQNLSSLIKDDLAFKLTCEMLNNVPSGIFDTDIDLDTNIELFLVAKKNNVGDTLIPLRFDPETEQFVIYKEMKFLMDETNVLSFSTADYKNEGRELCVINKVSDGKPQVKIYPNVLKPENMKLSVTTVVDESKTWYGCGVYGTSYLLCYDEGANMSISSSSVPGSFLHLKNQTTTFGLGGHTYQINSLRVTVPSYGDYNKTYVVKYDIIQNLDLIIGVGKHGVYNIRAFVISKIYIAKLLITAAIVLAVHLIINGILQLRHAKKRKEARTRDSMQPLFRSLG</sequence>
<accession>R0KT11</accession>